<dbReference type="InterPro" id="IPR001296">
    <property type="entry name" value="Glyco_trans_1"/>
</dbReference>
<dbReference type="EMBL" id="LUKE01000003">
    <property type="protein sequence ID" value="KYG64048.1"/>
    <property type="molecule type" value="Genomic_DNA"/>
</dbReference>
<dbReference type="GO" id="GO:0016757">
    <property type="term" value="F:glycosyltransferase activity"/>
    <property type="evidence" value="ECO:0007669"/>
    <property type="project" value="InterPro"/>
</dbReference>
<evidence type="ECO:0000256" key="1">
    <source>
        <dbReference type="ARBA" id="ARBA00022679"/>
    </source>
</evidence>
<dbReference type="FunFam" id="3.40.50.2000:FF:000119">
    <property type="entry name" value="Glycosyl transferase group 1"/>
    <property type="match status" value="1"/>
</dbReference>
<feature type="domain" description="Glycosyl transferase family 1" evidence="2">
    <location>
        <begin position="169"/>
        <end position="328"/>
    </location>
</feature>
<dbReference type="SUPFAM" id="SSF53756">
    <property type="entry name" value="UDP-Glycosyltransferase/glycogen phosphorylase"/>
    <property type="match status" value="1"/>
</dbReference>
<sequence length="353" mass="40023">MIYFDVSTLNPEKITGVGVYMLQLLKHFHVQGLAVQPVLKLSRLKKKDVIEKILPQKKVRYLLPWSFYQSSDLYHGPDFKLSTQGRFKRVVTVHDMVVFEKKYNAPDFYHKGMVDLTKTLTAERLEAVLVNSEFTKSEVLKHFPHLKEKIHVTYLGCQREKPAHHVNSLELPEKYILFLGTLEKRKNVVGVIEAFNKFKKMTGAEHKLVLAGGHGYGADEILRAIESSEFKADILKLYYVSDAHIHELYSRAEALLFPSFYEGFGIPVLEAMALGCPVVASLGGALEEICADAALLAKPEDTDGLAQHLKTLVEDSQVRTELIKKAFNRSTHFTWEKCAQETAKVYKDLLGKT</sequence>
<dbReference type="AlphaFoldDB" id="A0A150WJV8"/>
<reference evidence="3 4" key="1">
    <citation type="submission" date="2016-03" db="EMBL/GenBank/DDBJ databases">
        <authorList>
            <person name="Ploux O."/>
        </authorList>
    </citation>
    <scope>NUCLEOTIDE SEQUENCE [LARGE SCALE GENOMIC DNA]</scope>
    <source>
        <strain evidence="3 4">R0</strain>
    </source>
</reference>
<dbReference type="Gene3D" id="3.40.50.2000">
    <property type="entry name" value="Glycogen Phosphorylase B"/>
    <property type="match status" value="1"/>
</dbReference>
<evidence type="ECO:0000313" key="4">
    <source>
        <dbReference type="Proteomes" id="UP000075320"/>
    </source>
</evidence>
<dbReference type="CDD" id="cd03809">
    <property type="entry name" value="GT4_MtfB-like"/>
    <property type="match status" value="1"/>
</dbReference>
<dbReference type="OrthoDB" id="9764577at2"/>
<comment type="caution">
    <text evidence="3">The sequence shown here is derived from an EMBL/GenBank/DDBJ whole genome shotgun (WGS) entry which is preliminary data.</text>
</comment>
<dbReference type="PANTHER" id="PTHR46401:SF2">
    <property type="entry name" value="GLYCOSYLTRANSFERASE WBBK-RELATED"/>
    <property type="match status" value="1"/>
</dbReference>
<protein>
    <recommendedName>
        <fullName evidence="2">Glycosyl transferase family 1 domain-containing protein</fullName>
    </recommendedName>
</protein>
<dbReference type="Proteomes" id="UP000075320">
    <property type="component" value="Unassembled WGS sequence"/>
</dbReference>
<evidence type="ECO:0000259" key="2">
    <source>
        <dbReference type="Pfam" id="PF00534"/>
    </source>
</evidence>
<keyword evidence="4" id="KW-1185">Reference proteome</keyword>
<dbReference type="PANTHER" id="PTHR46401">
    <property type="entry name" value="GLYCOSYLTRANSFERASE WBBK-RELATED"/>
    <property type="match status" value="1"/>
</dbReference>
<name>A0A150WJV8_BDEBC</name>
<keyword evidence="1" id="KW-0808">Transferase</keyword>
<evidence type="ECO:0000313" key="3">
    <source>
        <dbReference type="EMBL" id="KYG64048.1"/>
    </source>
</evidence>
<gene>
    <name evidence="3" type="ORF">AZI86_14685</name>
</gene>
<dbReference type="Pfam" id="PF00534">
    <property type="entry name" value="Glycos_transf_1"/>
    <property type="match status" value="1"/>
</dbReference>
<accession>A0A150WJV8</accession>
<dbReference type="GO" id="GO:0009103">
    <property type="term" value="P:lipopolysaccharide biosynthetic process"/>
    <property type="evidence" value="ECO:0007669"/>
    <property type="project" value="TreeGrafter"/>
</dbReference>
<proteinExistence type="predicted"/>
<dbReference type="RefSeq" id="WP_061836014.1">
    <property type="nucleotide sequence ID" value="NZ_LUKE01000003.1"/>
</dbReference>
<organism evidence="3 4">
    <name type="scientific">Bdellovibrio bacteriovorus</name>
    <dbReference type="NCBI Taxonomy" id="959"/>
    <lineage>
        <taxon>Bacteria</taxon>
        <taxon>Pseudomonadati</taxon>
        <taxon>Bdellovibrionota</taxon>
        <taxon>Bdellovibrionia</taxon>
        <taxon>Bdellovibrionales</taxon>
        <taxon>Pseudobdellovibrionaceae</taxon>
        <taxon>Bdellovibrio</taxon>
    </lineage>
</organism>